<accession>A0A834IUC8</accession>
<feature type="compositionally biased region" description="Basic and acidic residues" evidence="1">
    <location>
        <begin position="90"/>
        <end position="99"/>
    </location>
</feature>
<dbReference type="AlphaFoldDB" id="A0A834IUC8"/>
<evidence type="ECO:0000313" key="3">
    <source>
        <dbReference type="Proteomes" id="UP000625711"/>
    </source>
</evidence>
<keyword evidence="3" id="KW-1185">Reference proteome</keyword>
<feature type="region of interest" description="Disordered" evidence="1">
    <location>
        <begin position="1"/>
        <end position="38"/>
    </location>
</feature>
<sequence length="162" mass="18467">MIPDDLDNEISPEGTKPESSSSTTTTTSKPTKPTPSPADYGVDLSSISLFFDLLNLKLNMTRHFLGSVRDNLLSHIEDYFSAFHAKIDEHTRNQTEARKNGTGVTTSLEVQKRFEAKRDRFNKNTEENKNTSTNENESDDQKTPKRFRRNRQPWKTASKSVE</sequence>
<name>A0A834IUC8_RHYFE</name>
<feature type="compositionally biased region" description="Polar residues" evidence="1">
    <location>
        <begin position="153"/>
        <end position="162"/>
    </location>
</feature>
<protein>
    <submittedName>
        <fullName evidence="2">Uncharacterized protein</fullName>
    </submittedName>
</protein>
<feature type="region of interest" description="Disordered" evidence="1">
    <location>
        <begin position="90"/>
        <end position="162"/>
    </location>
</feature>
<evidence type="ECO:0000313" key="2">
    <source>
        <dbReference type="EMBL" id="KAF7285202.1"/>
    </source>
</evidence>
<gene>
    <name evidence="2" type="ORF">GWI33_011528</name>
</gene>
<evidence type="ECO:0000256" key="1">
    <source>
        <dbReference type="SAM" id="MobiDB-lite"/>
    </source>
</evidence>
<proteinExistence type="predicted"/>
<dbReference type="EMBL" id="JAACXV010000059">
    <property type="protein sequence ID" value="KAF7285202.1"/>
    <property type="molecule type" value="Genomic_DNA"/>
</dbReference>
<organism evidence="2 3">
    <name type="scientific">Rhynchophorus ferrugineus</name>
    <name type="common">Red palm weevil</name>
    <name type="synonym">Curculio ferrugineus</name>
    <dbReference type="NCBI Taxonomy" id="354439"/>
    <lineage>
        <taxon>Eukaryota</taxon>
        <taxon>Metazoa</taxon>
        <taxon>Ecdysozoa</taxon>
        <taxon>Arthropoda</taxon>
        <taxon>Hexapoda</taxon>
        <taxon>Insecta</taxon>
        <taxon>Pterygota</taxon>
        <taxon>Neoptera</taxon>
        <taxon>Endopterygota</taxon>
        <taxon>Coleoptera</taxon>
        <taxon>Polyphaga</taxon>
        <taxon>Cucujiformia</taxon>
        <taxon>Curculionidae</taxon>
        <taxon>Dryophthorinae</taxon>
        <taxon>Rhynchophorus</taxon>
    </lineage>
</organism>
<reference evidence="2" key="1">
    <citation type="submission" date="2020-08" db="EMBL/GenBank/DDBJ databases">
        <title>Genome sequencing and assembly of the red palm weevil Rhynchophorus ferrugineus.</title>
        <authorList>
            <person name="Dias G.B."/>
            <person name="Bergman C.M."/>
            <person name="Manee M."/>
        </authorList>
    </citation>
    <scope>NUCLEOTIDE SEQUENCE</scope>
    <source>
        <strain evidence="2">AA-2017</strain>
        <tissue evidence="2">Whole larva</tissue>
    </source>
</reference>
<dbReference type="Proteomes" id="UP000625711">
    <property type="component" value="Unassembled WGS sequence"/>
</dbReference>
<feature type="compositionally biased region" description="Basic and acidic residues" evidence="1">
    <location>
        <begin position="110"/>
        <end position="129"/>
    </location>
</feature>
<feature type="compositionally biased region" description="Low complexity" evidence="1">
    <location>
        <begin position="11"/>
        <end position="31"/>
    </location>
</feature>
<comment type="caution">
    <text evidence="2">The sequence shown here is derived from an EMBL/GenBank/DDBJ whole genome shotgun (WGS) entry which is preliminary data.</text>
</comment>
<feature type="compositionally biased region" description="Acidic residues" evidence="1">
    <location>
        <begin position="1"/>
        <end position="10"/>
    </location>
</feature>